<feature type="domain" description="Retrotransposon gag" evidence="2">
    <location>
        <begin position="51"/>
        <end position="144"/>
    </location>
</feature>
<keyword evidence="4" id="KW-1185">Reference proteome</keyword>
<evidence type="ECO:0000259" key="2">
    <source>
        <dbReference type="Pfam" id="PF03732"/>
    </source>
</evidence>
<keyword evidence="1" id="KW-0812">Transmembrane</keyword>
<protein>
    <recommendedName>
        <fullName evidence="2">Retrotransposon gag domain-containing protein</fullName>
    </recommendedName>
</protein>
<feature type="transmembrane region" description="Helical" evidence="1">
    <location>
        <begin position="233"/>
        <end position="252"/>
    </location>
</feature>
<dbReference type="OrthoDB" id="786614at2759"/>
<evidence type="ECO:0000313" key="4">
    <source>
        <dbReference type="Proteomes" id="UP000652761"/>
    </source>
</evidence>
<dbReference type="AlphaFoldDB" id="A0A843TFF9"/>
<dbReference type="InterPro" id="IPR005162">
    <property type="entry name" value="Retrotrans_gag_dom"/>
</dbReference>
<reference evidence="3" key="1">
    <citation type="submission" date="2017-07" db="EMBL/GenBank/DDBJ databases">
        <title>Taro Niue Genome Assembly and Annotation.</title>
        <authorList>
            <person name="Atibalentja N."/>
            <person name="Keating K."/>
            <person name="Fields C.J."/>
        </authorList>
    </citation>
    <scope>NUCLEOTIDE SEQUENCE</scope>
    <source>
        <strain evidence="3">Niue_2</strain>
        <tissue evidence="3">Leaf</tissue>
    </source>
</reference>
<dbReference type="Pfam" id="PF03732">
    <property type="entry name" value="Retrotrans_gag"/>
    <property type="match status" value="1"/>
</dbReference>
<comment type="caution">
    <text evidence="3">The sequence shown here is derived from an EMBL/GenBank/DDBJ whole genome shotgun (WGS) entry which is preliminary data.</text>
</comment>
<gene>
    <name evidence="3" type="ORF">Taro_001769</name>
</gene>
<name>A0A843TFF9_COLES</name>
<proteinExistence type="predicted"/>
<keyword evidence="1" id="KW-0472">Membrane</keyword>
<keyword evidence="1" id="KW-1133">Transmembrane helix</keyword>
<evidence type="ECO:0000256" key="1">
    <source>
        <dbReference type="SAM" id="Phobius"/>
    </source>
</evidence>
<dbReference type="EMBL" id="NMUH01000038">
    <property type="protein sequence ID" value="MQL69461.1"/>
    <property type="molecule type" value="Genomic_DNA"/>
</dbReference>
<feature type="transmembrane region" description="Helical" evidence="1">
    <location>
        <begin position="209"/>
        <end position="227"/>
    </location>
</feature>
<sequence>MDMNAQERLVAAMEMLCQDIELYAQAQREAHLQIKEEDLLLHQVEGHWAALSDAARELYHGAGVEQQIPLIMDGGDANWRKMESSMLDLTRVMKEKKANEFAGLKQLRMSVSEYEAQFARLSKYAPHLISTEKLKAKRFMNGLPPHFITQLTPHLITTYSEMVKRALALEAANETVDKIRGKSGEGSLDRKRKYESGNAPKIQQAAKKVGKAPLLYLVFSAIIALTWRRWLLLELSLLLGWFLVVGVAALPVDSQPKAVDRRMPCRTQITGTVIQLGMTFKGLSAEWTH</sequence>
<accession>A0A843TFF9</accession>
<dbReference type="Proteomes" id="UP000652761">
    <property type="component" value="Unassembled WGS sequence"/>
</dbReference>
<evidence type="ECO:0000313" key="3">
    <source>
        <dbReference type="EMBL" id="MQL69461.1"/>
    </source>
</evidence>
<organism evidence="3 4">
    <name type="scientific">Colocasia esculenta</name>
    <name type="common">Wild taro</name>
    <name type="synonym">Arum esculentum</name>
    <dbReference type="NCBI Taxonomy" id="4460"/>
    <lineage>
        <taxon>Eukaryota</taxon>
        <taxon>Viridiplantae</taxon>
        <taxon>Streptophyta</taxon>
        <taxon>Embryophyta</taxon>
        <taxon>Tracheophyta</taxon>
        <taxon>Spermatophyta</taxon>
        <taxon>Magnoliopsida</taxon>
        <taxon>Liliopsida</taxon>
        <taxon>Araceae</taxon>
        <taxon>Aroideae</taxon>
        <taxon>Colocasieae</taxon>
        <taxon>Colocasia</taxon>
    </lineage>
</organism>